<proteinExistence type="predicted"/>
<keyword evidence="3" id="KW-1185">Reference proteome</keyword>
<dbReference type="Gene3D" id="3.40.50.300">
    <property type="entry name" value="P-loop containing nucleotide triphosphate hydrolases"/>
    <property type="match status" value="1"/>
</dbReference>
<dbReference type="PANTHER" id="PTHR37512:SF1">
    <property type="entry name" value="NADR_TTD14 AAA DOMAIN-CONTAINING PROTEIN"/>
    <property type="match status" value="1"/>
</dbReference>
<protein>
    <submittedName>
        <fullName evidence="2">ATP-binding protein</fullName>
    </submittedName>
</protein>
<organism evidence="2 3">
    <name type="scientific">Novosphingobium ginsenosidimutans</name>
    <dbReference type="NCBI Taxonomy" id="1176536"/>
    <lineage>
        <taxon>Bacteria</taxon>
        <taxon>Pseudomonadati</taxon>
        <taxon>Pseudomonadota</taxon>
        <taxon>Alphaproteobacteria</taxon>
        <taxon>Sphingomonadales</taxon>
        <taxon>Sphingomonadaceae</taxon>
        <taxon>Novosphingobium</taxon>
    </lineage>
</organism>
<dbReference type="Proteomes" id="UP000321172">
    <property type="component" value="Chromosome"/>
</dbReference>
<dbReference type="EMBL" id="CP042345">
    <property type="protein sequence ID" value="QEA15218.1"/>
    <property type="molecule type" value="Genomic_DNA"/>
</dbReference>
<name>A0A5B8S269_9SPHN</name>
<dbReference type="SUPFAM" id="SSF52540">
    <property type="entry name" value="P-loop containing nucleoside triphosphate hydrolases"/>
    <property type="match status" value="1"/>
</dbReference>
<evidence type="ECO:0000313" key="2">
    <source>
        <dbReference type="EMBL" id="QEA15218.1"/>
    </source>
</evidence>
<gene>
    <name evidence="2" type="ORF">FRF71_03155</name>
</gene>
<keyword evidence="2" id="KW-0547">Nucleotide-binding</keyword>
<dbReference type="PANTHER" id="PTHR37512">
    <property type="entry name" value="TRIFUNCTIONAL NAD BIOSYNTHESIS/REGULATOR PROTEIN NADR"/>
    <property type="match status" value="1"/>
</dbReference>
<dbReference type="InterPro" id="IPR052735">
    <property type="entry name" value="NAD_biosynth-regulator"/>
</dbReference>
<dbReference type="AlphaFoldDB" id="A0A5B8S269"/>
<dbReference type="Pfam" id="PF13521">
    <property type="entry name" value="AAA_28"/>
    <property type="match status" value="1"/>
</dbReference>
<sequence length="189" mass="20929">MDRGRAPPARNRRVTFTVCFHGAESTGKSVLAEQLSREFDIPWVPEYGRAYCEERGTDLTMADLLAIAEGQAELTRAALAQHPPILILDTDQLMTAAWAEMLFGEVPTALLAYPKADLYLQFAADVPWIADGTRFFGTQAERTRFAQLAQDVLLLTGVPWLPVTGTWEDRARTVGNILRQGPLERVPGS</sequence>
<dbReference type="GO" id="GO:0005524">
    <property type="term" value="F:ATP binding"/>
    <property type="evidence" value="ECO:0007669"/>
    <property type="project" value="UniProtKB-KW"/>
</dbReference>
<dbReference type="KEGG" id="ngf:FRF71_03155"/>
<dbReference type="OrthoDB" id="3249147at2"/>
<evidence type="ECO:0000313" key="3">
    <source>
        <dbReference type="Proteomes" id="UP000321172"/>
    </source>
</evidence>
<feature type="domain" description="NadR/Ttd14 AAA" evidence="1">
    <location>
        <begin position="18"/>
        <end position="170"/>
    </location>
</feature>
<keyword evidence="2" id="KW-0067">ATP-binding</keyword>
<reference evidence="2 3" key="1">
    <citation type="journal article" date="2013" name="J. Microbiol. Biotechnol.">
        <title>Novosphingobium ginsenosidimutans sp. nov., with the ability to convert ginsenoside.</title>
        <authorList>
            <person name="Kim J.K."/>
            <person name="He D."/>
            <person name="Liu Q.M."/>
            <person name="Park H.Y."/>
            <person name="Jung M.S."/>
            <person name="Yoon M.H."/>
            <person name="Kim S.C."/>
            <person name="Im W.T."/>
        </authorList>
    </citation>
    <scope>NUCLEOTIDE SEQUENCE [LARGE SCALE GENOMIC DNA]</scope>
    <source>
        <strain evidence="2 3">FW-6</strain>
    </source>
</reference>
<dbReference type="InterPro" id="IPR038727">
    <property type="entry name" value="NadR/Ttd14_AAA_dom"/>
</dbReference>
<evidence type="ECO:0000259" key="1">
    <source>
        <dbReference type="Pfam" id="PF13521"/>
    </source>
</evidence>
<accession>A0A5B8S269</accession>
<dbReference type="InterPro" id="IPR027417">
    <property type="entry name" value="P-loop_NTPase"/>
</dbReference>